<sequence length="309" mass="33693">MADAVDHYFVGLTQQASAGGLARLRGHGATTIPASRVYPVGARFKAFVHPLVTLLSDDERVRDIVLRPVLGRYGSSQELSVGLEVKAAVGFGAAALAAAVFSLADAAAQTDAFVGRVLPPGEWTDNARPGLTVMFREPRRIADTVELVRQIVEFPGEGWAIDGFTMIPSVHSRIGIVQGLRYIFLPEISIRWDVDLRERLGADEHEIDVILLDQATRIGRLCKELQQNPTISAAWLSWFDIMVAGIEDYREVIGVLKAEQGARIVDPKSMTRMVFSEILQLTSSGVLQKRLEQLGYAGTREARAGSVAA</sequence>
<dbReference type="AlphaFoldDB" id="A0AA37MGZ6"/>
<name>A0AA37MGZ6_9BURK</name>
<organism evidence="1 2">
    <name type="scientific">Caballeronia novacaledonica</name>
    <dbReference type="NCBI Taxonomy" id="1544861"/>
    <lineage>
        <taxon>Bacteria</taxon>
        <taxon>Pseudomonadati</taxon>
        <taxon>Pseudomonadota</taxon>
        <taxon>Betaproteobacteria</taxon>
        <taxon>Burkholderiales</taxon>
        <taxon>Burkholderiaceae</taxon>
        <taxon>Caballeronia</taxon>
    </lineage>
</organism>
<dbReference type="Proteomes" id="UP001055111">
    <property type="component" value="Unassembled WGS sequence"/>
</dbReference>
<dbReference type="RefSeq" id="WP_238211026.1">
    <property type="nucleotide sequence ID" value="NZ_BPUS01000002.1"/>
</dbReference>
<comment type="caution">
    <text evidence="1">The sequence shown here is derived from an EMBL/GenBank/DDBJ whole genome shotgun (WGS) entry which is preliminary data.</text>
</comment>
<proteinExistence type="predicted"/>
<evidence type="ECO:0000313" key="1">
    <source>
        <dbReference type="EMBL" id="GJH24583.1"/>
    </source>
</evidence>
<accession>A0AA37MGZ6</accession>
<evidence type="ECO:0000313" key="2">
    <source>
        <dbReference type="Proteomes" id="UP001055111"/>
    </source>
</evidence>
<reference evidence="1" key="1">
    <citation type="submission" date="2022-09" db="EMBL/GenBank/DDBJ databases">
        <title>Isolation and characterization of 3-chlorobenzoate degrading bacteria from soils in Shizuoka.</title>
        <authorList>
            <person name="Ifat A."/>
            <person name="Ogawa N."/>
            <person name="Kimbara K."/>
            <person name="Moriuchi R."/>
            <person name="Dohra H."/>
            <person name="Shintani M."/>
        </authorList>
    </citation>
    <scope>NUCLEOTIDE SEQUENCE</scope>
    <source>
        <strain evidence="1">19CS4-2</strain>
    </source>
</reference>
<protein>
    <submittedName>
        <fullName evidence="1">Uncharacterized protein</fullName>
    </submittedName>
</protein>
<dbReference type="EMBL" id="BPUS01000002">
    <property type="protein sequence ID" value="GJH24583.1"/>
    <property type="molecule type" value="Genomic_DNA"/>
</dbReference>
<gene>
    <name evidence="1" type="ORF">CBA19CS42_08725</name>
</gene>